<dbReference type="EMBL" id="CP058649">
    <property type="protein sequence ID" value="QUI21914.1"/>
    <property type="molecule type" value="Genomic_DNA"/>
</dbReference>
<evidence type="ECO:0000313" key="2">
    <source>
        <dbReference type="EMBL" id="QUI21914.1"/>
    </source>
</evidence>
<feature type="domain" description="Aminoacyl-tRNA synthetase class II (G/ P/ S/T)" evidence="1">
    <location>
        <begin position="94"/>
        <end position="260"/>
    </location>
</feature>
<organism evidence="2 3">
    <name type="scientific">Vallitalea pronyensis</name>
    <dbReference type="NCBI Taxonomy" id="1348613"/>
    <lineage>
        <taxon>Bacteria</taxon>
        <taxon>Bacillati</taxon>
        <taxon>Bacillota</taxon>
        <taxon>Clostridia</taxon>
        <taxon>Lachnospirales</taxon>
        <taxon>Vallitaleaceae</taxon>
        <taxon>Vallitalea</taxon>
    </lineage>
</organism>
<dbReference type="GO" id="GO:0004812">
    <property type="term" value="F:aminoacyl-tRNA ligase activity"/>
    <property type="evidence" value="ECO:0007669"/>
    <property type="project" value="InterPro"/>
</dbReference>
<protein>
    <recommendedName>
        <fullName evidence="1">Aminoacyl-tRNA synthetase class II (G/ P/ S/T) domain-containing protein</fullName>
    </recommendedName>
</protein>
<dbReference type="InterPro" id="IPR045864">
    <property type="entry name" value="aa-tRNA-synth_II/BPL/LPL"/>
</dbReference>
<dbReference type="RefSeq" id="WP_212697385.1">
    <property type="nucleotide sequence ID" value="NZ_CP058649.1"/>
</dbReference>
<name>A0A8J8SG16_9FIRM</name>
<dbReference type="GO" id="GO:0005524">
    <property type="term" value="F:ATP binding"/>
    <property type="evidence" value="ECO:0007669"/>
    <property type="project" value="InterPro"/>
</dbReference>
<keyword evidence="3" id="KW-1185">Reference proteome</keyword>
<dbReference type="KEGG" id="vpy:HZI73_06175"/>
<dbReference type="GO" id="GO:0016740">
    <property type="term" value="F:transferase activity"/>
    <property type="evidence" value="ECO:0007669"/>
    <property type="project" value="UniProtKB-ARBA"/>
</dbReference>
<proteinExistence type="predicted"/>
<dbReference type="Pfam" id="PF00587">
    <property type="entry name" value="tRNA-synt_2b"/>
    <property type="match status" value="1"/>
</dbReference>
<dbReference type="GO" id="GO:0140096">
    <property type="term" value="F:catalytic activity, acting on a protein"/>
    <property type="evidence" value="ECO:0007669"/>
    <property type="project" value="UniProtKB-ARBA"/>
</dbReference>
<sequence>MHNDYSIFHHEYFCLDEKDTRYVEDLDNKICEFLKVFEAKNITIPTFITREILEKSGYFRNSQQQLTAVAVAHPNKYDHIQKEGNITDETSQLSEFYLTPAVCLHVYPMFENQIISEPFCLTAKAKGYRYEGGDHDGLQHVWEFNVRECIFIGSESYVRNCLKQMEEWLFQYILTIDKEATIQPAFDHFFGSDSELKAWKKFQLMNHMKRELIVHIDGREIALASFNYHGNKFSKTYHFDHDNVVSGCVGVGHERWLKLIKWVEEQKK</sequence>
<accession>A0A8J8SG16</accession>
<dbReference type="GO" id="GO:0006418">
    <property type="term" value="P:tRNA aminoacylation for protein translation"/>
    <property type="evidence" value="ECO:0007669"/>
    <property type="project" value="InterPro"/>
</dbReference>
<dbReference type="Gene3D" id="3.30.930.10">
    <property type="entry name" value="Bira Bifunctional Protein, Domain 2"/>
    <property type="match status" value="1"/>
</dbReference>
<reference evidence="2" key="1">
    <citation type="submission" date="2020-07" db="EMBL/GenBank/DDBJ databases">
        <title>Vallitalea pronyensis genome.</title>
        <authorList>
            <person name="Postec A."/>
        </authorList>
    </citation>
    <scope>NUCLEOTIDE SEQUENCE</scope>
    <source>
        <strain evidence="2">FatNI3</strain>
    </source>
</reference>
<gene>
    <name evidence="2" type="ORF">HZI73_06175</name>
</gene>
<evidence type="ECO:0000313" key="3">
    <source>
        <dbReference type="Proteomes" id="UP000683246"/>
    </source>
</evidence>
<evidence type="ECO:0000259" key="1">
    <source>
        <dbReference type="Pfam" id="PF00587"/>
    </source>
</evidence>
<dbReference type="InterPro" id="IPR002314">
    <property type="entry name" value="aa-tRNA-synt_IIb"/>
</dbReference>
<dbReference type="AlphaFoldDB" id="A0A8J8SG16"/>
<dbReference type="SUPFAM" id="SSF55681">
    <property type="entry name" value="Class II aaRS and biotin synthetases"/>
    <property type="match status" value="1"/>
</dbReference>
<dbReference type="Proteomes" id="UP000683246">
    <property type="component" value="Chromosome"/>
</dbReference>